<reference evidence="3 4" key="1">
    <citation type="submission" date="2021-06" db="EMBL/GenBank/DDBJ databases">
        <title>Actinomycetes sequencing.</title>
        <authorList>
            <person name="Shan Q."/>
        </authorList>
    </citation>
    <scope>NUCLEOTIDE SEQUENCE [LARGE SCALE GENOMIC DNA]</scope>
    <source>
        <strain evidence="3 4">NEAU-G5</strain>
    </source>
</reference>
<feature type="region of interest" description="Disordered" evidence="1">
    <location>
        <begin position="47"/>
        <end position="77"/>
    </location>
</feature>
<evidence type="ECO:0000259" key="2">
    <source>
        <dbReference type="PROSITE" id="PS52045"/>
    </source>
</evidence>
<dbReference type="Pfam" id="PF03080">
    <property type="entry name" value="Neprosin"/>
    <property type="match status" value="1"/>
</dbReference>
<dbReference type="RefSeq" id="WP_215921562.1">
    <property type="nucleotide sequence ID" value="NZ_JAHKNI010000010.1"/>
</dbReference>
<evidence type="ECO:0000313" key="4">
    <source>
        <dbReference type="Proteomes" id="UP000733379"/>
    </source>
</evidence>
<comment type="caution">
    <text evidence="3">The sequence shown here is derived from an EMBL/GenBank/DDBJ whole genome shotgun (WGS) entry which is preliminary data.</text>
</comment>
<sequence length="400" mass="42520">MNNETDANKDADAIAARHVAPHPAAVATTTTASGRLIDWVPIEAQVPGGQIATPPPAPGDSGSRRPTGPVPGEPGAVEFELQDPNAERGPEGTVPILRDLVVHARRVARRGADKKGIDRRGAGQDGGAADPDPFGYYHATSSQTGTFYGCQSFQAVYDPSVENSSDHSINQFGLQNYDNPQLQSLEAGWTVDQGLNGDANPHVFTYYTTNGYTKDGDNLGGYNEAVQGWIQYDATAHPGMAINGISVIGGQQLGVSMKFQLWQGNWWFQVQGVWLGYYPASLFGTAALADHAGWAGFWGEVYSALADPTQTTTQMGSGELAEAGWPNACFQKVIQVQTATDGTMSDLNGSTSQENSTYYDITQTMQSGTDWGSYFFAGGPGNGVAPAFTKLVTEKAEAHV</sequence>
<proteinExistence type="predicted"/>
<gene>
    <name evidence="3" type="ORF">KO481_28345</name>
</gene>
<dbReference type="InterPro" id="IPR053168">
    <property type="entry name" value="Glutamic_endopeptidase"/>
</dbReference>
<evidence type="ECO:0000256" key="1">
    <source>
        <dbReference type="SAM" id="MobiDB-lite"/>
    </source>
</evidence>
<name>A0ABS6B7Q3_9NOCA</name>
<dbReference type="Gene3D" id="3.90.1320.10">
    <property type="entry name" value="Outer-capsid protein sigma 3, large lobe"/>
    <property type="match status" value="1"/>
</dbReference>
<dbReference type="PANTHER" id="PTHR31589">
    <property type="entry name" value="PROTEIN, PUTATIVE (DUF239)-RELATED-RELATED"/>
    <property type="match status" value="1"/>
</dbReference>
<feature type="domain" description="Neprosin PEP catalytic" evidence="2">
    <location>
        <begin position="128"/>
        <end position="385"/>
    </location>
</feature>
<organism evidence="3 4">
    <name type="scientific">Nocardia albiluteola</name>
    <dbReference type="NCBI Taxonomy" id="2842303"/>
    <lineage>
        <taxon>Bacteria</taxon>
        <taxon>Bacillati</taxon>
        <taxon>Actinomycetota</taxon>
        <taxon>Actinomycetes</taxon>
        <taxon>Mycobacteriales</taxon>
        <taxon>Nocardiaceae</taxon>
        <taxon>Nocardia</taxon>
    </lineage>
</organism>
<keyword evidence="4" id="KW-1185">Reference proteome</keyword>
<evidence type="ECO:0000313" key="3">
    <source>
        <dbReference type="EMBL" id="MBU3065426.1"/>
    </source>
</evidence>
<feature type="compositionally biased region" description="Basic and acidic residues" evidence="1">
    <location>
        <begin position="110"/>
        <end position="122"/>
    </location>
</feature>
<feature type="region of interest" description="Disordered" evidence="1">
    <location>
        <begin position="109"/>
        <end position="134"/>
    </location>
</feature>
<protein>
    <submittedName>
        <fullName evidence="3">Neprosin family prolyl endopeptidase</fullName>
    </submittedName>
</protein>
<dbReference type="Proteomes" id="UP000733379">
    <property type="component" value="Unassembled WGS sequence"/>
</dbReference>
<accession>A0ABS6B7Q3</accession>
<dbReference type="InterPro" id="IPR004314">
    <property type="entry name" value="Neprosin"/>
</dbReference>
<dbReference type="EMBL" id="JAHKNI010000010">
    <property type="protein sequence ID" value="MBU3065426.1"/>
    <property type="molecule type" value="Genomic_DNA"/>
</dbReference>
<dbReference type="PANTHER" id="PTHR31589:SF223">
    <property type="entry name" value="PROTEIN, PUTATIVE (DUF239)-RELATED"/>
    <property type="match status" value="1"/>
</dbReference>
<dbReference type="PROSITE" id="PS52045">
    <property type="entry name" value="NEPROSIN_PEP_CD"/>
    <property type="match status" value="1"/>
</dbReference>